<accession>A0ACB7EKD8</accession>
<keyword evidence="2" id="KW-1185">Reference proteome</keyword>
<sequence>MEQRARREEHRAEQEEKSGGWRTRSKIKNNMEKAEQEKRRAFPGPHSKLPLVQNDDQNLTVKAYFHELQGLVSVFAKQVKDRQNAGKDTTGPFQVTERTNHAVRLKGKGDTWFYWSQCAAAEEPQRSLKDLQEKSTESADSEKDPAGNGAE</sequence>
<gene>
    <name evidence="1" type="ORF">GBF38_012783</name>
</gene>
<organism evidence="1 2">
    <name type="scientific">Nibea albiflora</name>
    <name type="common">Yellow drum</name>
    <name type="synonym">Corvina albiflora</name>
    <dbReference type="NCBI Taxonomy" id="240163"/>
    <lineage>
        <taxon>Eukaryota</taxon>
        <taxon>Metazoa</taxon>
        <taxon>Chordata</taxon>
        <taxon>Craniata</taxon>
        <taxon>Vertebrata</taxon>
        <taxon>Euteleostomi</taxon>
        <taxon>Actinopterygii</taxon>
        <taxon>Neopterygii</taxon>
        <taxon>Teleostei</taxon>
        <taxon>Neoteleostei</taxon>
        <taxon>Acanthomorphata</taxon>
        <taxon>Eupercaria</taxon>
        <taxon>Sciaenidae</taxon>
        <taxon>Nibea</taxon>
    </lineage>
</organism>
<evidence type="ECO:0000313" key="2">
    <source>
        <dbReference type="Proteomes" id="UP000805704"/>
    </source>
</evidence>
<dbReference type="Proteomes" id="UP000805704">
    <property type="component" value="Chromosome 6"/>
</dbReference>
<evidence type="ECO:0000313" key="1">
    <source>
        <dbReference type="EMBL" id="KAG8002325.1"/>
    </source>
</evidence>
<comment type="caution">
    <text evidence="1">The sequence shown here is derived from an EMBL/GenBank/DDBJ whole genome shotgun (WGS) entry which is preliminary data.</text>
</comment>
<protein>
    <submittedName>
        <fullName evidence="1">Uncharacterized protein</fullName>
    </submittedName>
</protein>
<proteinExistence type="predicted"/>
<name>A0ACB7EKD8_NIBAL</name>
<dbReference type="EMBL" id="CM024794">
    <property type="protein sequence ID" value="KAG8002325.1"/>
    <property type="molecule type" value="Genomic_DNA"/>
</dbReference>
<reference evidence="1" key="1">
    <citation type="submission" date="2020-04" db="EMBL/GenBank/DDBJ databases">
        <title>A chromosome-scale assembly and high-density genetic map of the yellow drum (Nibea albiflora) genome.</title>
        <authorList>
            <person name="Xu D."/>
            <person name="Zhang W."/>
            <person name="Chen R."/>
            <person name="Tan P."/>
            <person name="Wang L."/>
            <person name="Song H."/>
            <person name="Tian L."/>
            <person name="Zhu Q."/>
            <person name="Wang B."/>
        </authorList>
    </citation>
    <scope>NUCLEOTIDE SEQUENCE</scope>
    <source>
        <strain evidence="1">ZJHYS-2018</strain>
    </source>
</reference>